<dbReference type="Gene3D" id="3.40.50.300">
    <property type="entry name" value="P-loop containing nucleotide triphosphate hydrolases"/>
    <property type="match status" value="1"/>
</dbReference>
<dbReference type="InterPro" id="IPR027417">
    <property type="entry name" value="P-loop_NTPase"/>
</dbReference>
<keyword evidence="1" id="KW-0093">Biotin biosynthesis</keyword>
<feature type="binding site" evidence="1">
    <location>
        <position position="50"/>
    </location>
    <ligand>
        <name>ATP</name>
        <dbReference type="ChEBI" id="CHEBI:30616"/>
    </ligand>
</feature>
<comment type="cofactor">
    <cofactor evidence="1">
        <name>Mg(2+)</name>
        <dbReference type="ChEBI" id="CHEBI:18420"/>
    </cofactor>
</comment>
<comment type="pathway">
    <text evidence="1">Cofactor biosynthesis; biotin biosynthesis; biotin from 7,8-diaminononanoate: step 1/2.</text>
</comment>
<keyword evidence="1" id="KW-0436">Ligase</keyword>
<feature type="binding site" evidence="1">
    <location>
        <begin position="11"/>
        <end position="16"/>
    </location>
    <ligand>
        <name>ATP</name>
        <dbReference type="ChEBI" id="CHEBI:30616"/>
    </ligand>
</feature>
<dbReference type="SUPFAM" id="SSF52540">
    <property type="entry name" value="P-loop containing nucleoside triphosphate hydrolases"/>
    <property type="match status" value="1"/>
</dbReference>
<comment type="caution">
    <text evidence="1">Lacks conserved residue(s) required for the propagation of feature annotation.</text>
</comment>
<feature type="binding site" evidence="1">
    <location>
        <begin position="175"/>
        <end position="176"/>
    </location>
    <ligand>
        <name>ATP</name>
        <dbReference type="ChEBI" id="CHEBI:30616"/>
    </ligand>
</feature>
<dbReference type="PANTHER" id="PTHR43210">
    <property type="entry name" value="DETHIOBIOTIN SYNTHETASE"/>
    <property type="match status" value="1"/>
</dbReference>
<dbReference type="EMBL" id="BAAAVS010000024">
    <property type="protein sequence ID" value="GAA3038430.1"/>
    <property type="molecule type" value="Genomic_DNA"/>
</dbReference>
<keyword evidence="1" id="KW-0479">Metal-binding</keyword>
<dbReference type="InterPro" id="IPR004472">
    <property type="entry name" value="DTB_synth_BioD"/>
</dbReference>
<comment type="subunit">
    <text evidence="1">Homodimer.</text>
</comment>
<dbReference type="EC" id="6.3.3.3" evidence="1"/>
<evidence type="ECO:0000256" key="1">
    <source>
        <dbReference type="HAMAP-Rule" id="MF_00336"/>
    </source>
</evidence>
<reference evidence="3" key="1">
    <citation type="journal article" date="2019" name="Int. J. Syst. Evol. Microbiol.">
        <title>The Global Catalogue of Microorganisms (GCM) 10K type strain sequencing project: providing services to taxonomists for standard genome sequencing and annotation.</title>
        <authorList>
            <consortium name="The Broad Institute Genomics Platform"/>
            <consortium name="The Broad Institute Genome Sequencing Center for Infectious Disease"/>
            <person name="Wu L."/>
            <person name="Ma J."/>
        </authorList>
    </citation>
    <scope>NUCLEOTIDE SEQUENCE [LARGE SCALE GENOMIC DNA]</scope>
    <source>
        <strain evidence="3">JCM 14234</strain>
    </source>
</reference>
<name>A0ABP6LG00_9ACTN</name>
<dbReference type="HAMAP" id="MF_00336">
    <property type="entry name" value="BioD"/>
    <property type="match status" value="1"/>
</dbReference>
<evidence type="ECO:0000313" key="2">
    <source>
        <dbReference type="EMBL" id="GAA3038430.1"/>
    </source>
</evidence>
<feature type="binding site" evidence="1">
    <location>
        <begin position="109"/>
        <end position="112"/>
    </location>
    <ligand>
        <name>ATP</name>
        <dbReference type="ChEBI" id="CHEBI:30616"/>
    </ligand>
</feature>
<comment type="catalytic activity">
    <reaction evidence="1">
        <text>(7R,8S)-7,8-diammoniononanoate + CO2 + ATP = (4R,5S)-dethiobiotin + ADP + phosphate + 3 H(+)</text>
        <dbReference type="Rhea" id="RHEA:15805"/>
        <dbReference type="ChEBI" id="CHEBI:15378"/>
        <dbReference type="ChEBI" id="CHEBI:16526"/>
        <dbReference type="ChEBI" id="CHEBI:30616"/>
        <dbReference type="ChEBI" id="CHEBI:43474"/>
        <dbReference type="ChEBI" id="CHEBI:149469"/>
        <dbReference type="ChEBI" id="CHEBI:149473"/>
        <dbReference type="ChEBI" id="CHEBI:456216"/>
        <dbReference type="EC" id="6.3.3.3"/>
    </reaction>
</comment>
<sequence>MILVVTGTSTDVGKTVATAALVARARARGAQRIAVVKPAQTGVGPGAPGDLAQVRQLAGPVSTVECARYPEPLAPDVAARRAGLPAVNRARVTAAVAEAATTHDVTIVEGAGGVLVRLADVGGETGPLTVLDIAADVGAPIVVVCSPALGALNHAELTVGAIRSRGLTPAGLIIGSWPTAPDLAMSCNAEDLPRVTGVPVIGTLPAGVGVLGHDEFVDRAPSWFDPDWTPSPVLSPIARTIRRADKGVQP</sequence>
<evidence type="ECO:0000313" key="3">
    <source>
        <dbReference type="Proteomes" id="UP001501035"/>
    </source>
</evidence>
<dbReference type="RefSeq" id="WP_290705680.1">
    <property type="nucleotide sequence ID" value="NZ_BAAAVS010000024.1"/>
</dbReference>
<feature type="binding site" evidence="1">
    <location>
        <position position="50"/>
    </location>
    <ligand>
        <name>Mg(2+)</name>
        <dbReference type="ChEBI" id="CHEBI:18420"/>
    </ligand>
</feature>
<gene>
    <name evidence="1 2" type="primary">bioD</name>
    <name evidence="2" type="ORF">GCM10010528_18720</name>
</gene>
<protein>
    <recommendedName>
        <fullName evidence="1">ATP-dependent dethiobiotin synthetase BioD</fullName>
        <ecNumber evidence="1">6.3.3.3</ecNumber>
    </recommendedName>
    <alternativeName>
        <fullName evidence="1">DTB synthetase</fullName>
        <shortName evidence="1">DTBS</shortName>
    </alternativeName>
    <alternativeName>
        <fullName evidence="1">Dethiobiotin synthase</fullName>
    </alternativeName>
</protein>
<organism evidence="2 3">
    <name type="scientific">Gordonia defluvii</name>
    <dbReference type="NCBI Taxonomy" id="283718"/>
    <lineage>
        <taxon>Bacteria</taxon>
        <taxon>Bacillati</taxon>
        <taxon>Actinomycetota</taxon>
        <taxon>Actinomycetes</taxon>
        <taxon>Mycobacteriales</taxon>
        <taxon>Gordoniaceae</taxon>
        <taxon>Gordonia</taxon>
    </lineage>
</organism>
<dbReference type="Pfam" id="PF13500">
    <property type="entry name" value="AAA_26"/>
    <property type="match status" value="1"/>
</dbReference>
<dbReference type="PANTHER" id="PTHR43210:SF5">
    <property type="entry name" value="DETHIOBIOTIN SYNTHETASE"/>
    <property type="match status" value="1"/>
</dbReference>
<comment type="similarity">
    <text evidence="1">Belongs to the dethiobiotin synthetase family.</text>
</comment>
<feature type="binding site" evidence="1">
    <location>
        <position position="15"/>
    </location>
    <ligand>
        <name>Mg(2+)</name>
        <dbReference type="ChEBI" id="CHEBI:18420"/>
    </ligand>
</feature>
<dbReference type="PIRSF" id="PIRSF006755">
    <property type="entry name" value="DTB_synth"/>
    <property type="match status" value="1"/>
</dbReference>
<comment type="subcellular location">
    <subcellularLocation>
        <location evidence="1">Cytoplasm</location>
    </subcellularLocation>
</comment>
<accession>A0ABP6LG00</accession>
<feature type="binding site" evidence="1">
    <location>
        <position position="41"/>
    </location>
    <ligand>
        <name>substrate</name>
    </ligand>
</feature>
<comment type="function">
    <text evidence="1">Catalyzes a mechanistically unusual reaction, the ATP-dependent insertion of CO2 between the N7 and N8 nitrogen atoms of 7,8-diaminopelargonic acid (DAPA, also called 7,8-diammoniononanoate) to form a ureido ring.</text>
</comment>
<feature type="active site" evidence="1">
    <location>
        <position position="37"/>
    </location>
</feature>
<proteinExistence type="inferred from homology"/>
<comment type="caution">
    <text evidence="2">The sequence shown here is derived from an EMBL/GenBank/DDBJ whole genome shotgun (WGS) entry which is preliminary data.</text>
</comment>
<keyword evidence="1" id="KW-0067">ATP-binding</keyword>
<feature type="binding site" evidence="1">
    <location>
        <position position="109"/>
    </location>
    <ligand>
        <name>Mg(2+)</name>
        <dbReference type="ChEBI" id="CHEBI:18420"/>
    </ligand>
</feature>
<keyword evidence="1" id="KW-0963">Cytoplasm</keyword>
<keyword evidence="1" id="KW-0547">Nucleotide-binding</keyword>
<dbReference type="Proteomes" id="UP001501035">
    <property type="component" value="Unassembled WGS sequence"/>
</dbReference>
<keyword evidence="1" id="KW-0460">Magnesium</keyword>
<dbReference type="NCBIfam" id="TIGR00347">
    <property type="entry name" value="bioD"/>
    <property type="match status" value="1"/>
</dbReference>
<keyword evidence="3" id="KW-1185">Reference proteome</keyword>
<dbReference type="CDD" id="cd03109">
    <property type="entry name" value="DTBS"/>
    <property type="match status" value="1"/>
</dbReference>